<gene>
    <name evidence="1" type="ORF">F4820DRAFT_465065</name>
</gene>
<comment type="caution">
    <text evidence="1">The sequence shown here is derived from an EMBL/GenBank/DDBJ whole genome shotgun (WGS) entry which is preliminary data.</text>
</comment>
<evidence type="ECO:0000313" key="2">
    <source>
        <dbReference type="Proteomes" id="UP001497700"/>
    </source>
</evidence>
<protein>
    <submittedName>
        <fullName evidence="1">GMC oxidoreductase</fullName>
    </submittedName>
</protein>
<name>A0ACB9YQ32_9PEZI</name>
<dbReference type="Proteomes" id="UP001497700">
    <property type="component" value="Unassembled WGS sequence"/>
</dbReference>
<reference evidence="1 2" key="1">
    <citation type="journal article" date="2022" name="New Phytol.">
        <title>Ecological generalism drives hyperdiversity of secondary metabolite gene clusters in xylarialean endophytes.</title>
        <authorList>
            <person name="Franco M.E.E."/>
            <person name="Wisecaver J.H."/>
            <person name="Arnold A.E."/>
            <person name="Ju Y.M."/>
            <person name="Slot J.C."/>
            <person name="Ahrendt S."/>
            <person name="Moore L.P."/>
            <person name="Eastman K.E."/>
            <person name="Scott K."/>
            <person name="Konkel Z."/>
            <person name="Mondo S.J."/>
            <person name="Kuo A."/>
            <person name="Hayes R.D."/>
            <person name="Haridas S."/>
            <person name="Andreopoulos B."/>
            <person name="Riley R."/>
            <person name="LaButti K."/>
            <person name="Pangilinan J."/>
            <person name="Lipzen A."/>
            <person name="Amirebrahimi M."/>
            <person name="Yan J."/>
            <person name="Adam C."/>
            <person name="Keymanesh K."/>
            <person name="Ng V."/>
            <person name="Louie K."/>
            <person name="Northen T."/>
            <person name="Drula E."/>
            <person name="Henrissat B."/>
            <person name="Hsieh H.M."/>
            <person name="Youens-Clark K."/>
            <person name="Lutzoni F."/>
            <person name="Miadlikowska J."/>
            <person name="Eastwood D.C."/>
            <person name="Hamelin R.C."/>
            <person name="Grigoriev I.V."/>
            <person name="U'Ren J.M."/>
        </authorList>
    </citation>
    <scope>NUCLEOTIDE SEQUENCE [LARGE SCALE GENOMIC DNA]</scope>
    <source>
        <strain evidence="1 2">CBS 119005</strain>
    </source>
</reference>
<sequence>MAASSYDFVVIGGGTAGLVVAHRLSEDPSQRVLVLEAGSDCTEDPRVKTPAIFKSLFGTEADWDFRTEPQPNLGGRSVNINQGKALGGSSAINAHIFVPPTKGLIDAWGSLGNEGWNWDVLREYFSKVYTPPLVDDAFKKSLGIGEWTEQSNPAKGPIKTSFSGHLHHPIRRAWAEVFETCSSSMANDPFLDSSSAGCFSVLASIDPENKERSYSVSAYYNPIKDRQNLQVLTNAVVEKILFDSGQPPKATGVQYIHDNETKTVVATKEVILAAGALQSPKLLELSGIGDAKLLERHGIEVIQNLPQVGENLHDHLVCYISFEAFDNVETLDVFLREPEAMERAKYDTSRSGMLSSVAFYTYAYLPLVQSLSGKDHEILKELLRLNRPPVGTDPSQERARIYHEVAENTILHSREPTGAYLTALVQLTPPVEPSSDSPADPVPGNFITFGVMLSQPLSRGSVHIVSDQVSSPPVIDPNYLSNPLDFEVFARHMQYAETLASSPAFSKLLKQPLRRRDPASDSRNLDQAKKYVQTSAVSIWHVGGTCAMLPREKGGVVDAQLRVYGTQNLRVVDASAVPLISTANLQATVYAFAERAADLIKDTHGLR</sequence>
<evidence type="ECO:0000313" key="1">
    <source>
        <dbReference type="EMBL" id="KAI4861135.1"/>
    </source>
</evidence>
<keyword evidence="2" id="KW-1185">Reference proteome</keyword>
<dbReference type="EMBL" id="MU393561">
    <property type="protein sequence ID" value="KAI4861135.1"/>
    <property type="molecule type" value="Genomic_DNA"/>
</dbReference>
<organism evidence="1 2">
    <name type="scientific">Hypoxylon rubiginosum</name>
    <dbReference type="NCBI Taxonomy" id="110542"/>
    <lineage>
        <taxon>Eukaryota</taxon>
        <taxon>Fungi</taxon>
        <taxon>Dikarya</taxon>
        <taxon>Ascomycota</taxon>
        <taxon>Pezizomycotina</taxon>
        <taxon>Sordariomycetes</taxon>
        <taxon>Xylariomycetidae</taxon>
        <taxon>Xylariales</taxon>
        <taxon>Hypoxylaceae</taxon>
        <taxon>Hypoxylon</taxon>
    </lineage>
</organism>
<proteinExistence type="predicted"/>
<accession>A0ACB9YQ32</accession>